<organism evidence="1 2">
    <name type="scientific">Candidatus Endonucleibacter bathymodioli</name>
    <dbReference type="NCBI Taxonomy" id="539814"/>
    <lineage>
        <taxon>Bacteria</taxon>
        <taxon>Pseudomonadati</taxon>
        <taxon>Pseudomonadota</taxon>
        <taxon>Gammaproteobacteria</taxon>
        <taxon>Oceanospirillales</taxon>
        <taxon>Endozoicomonadaceae</taxon>
        <taxon>Candidatus Endonucleibacter</taxon>
    </lineage>
</organism>
<gene>
    <name evidence="1" type="ORF">QS748_05455</name>
</gene>
<name>A0AA90SXG6_9GAMM</name>
<dbReference type="EMBL" id="JASXSV010000006">
    <property type="protein sequence ID" value="MDP0588658.1"/>
    <property type="molecule type" value="Genomic_DNA"/>
</dbReference>
<dbReference type="Proteomes" id="UP001178148">
    <property type="component" value="Unassembled WGS sequence"/>
</dbReference>
<dbReference type="Gene3D" id="3.30.420.10">
    <property type="entry name" value="Ribonuclease H-like superfamily/Ribonuclease H"/>
    <property type="match status" value="1"/>
</dbReference>
<sequence length="144" mass="16420">MKLKYYNGEIGYQTIYILIKKTNTTVSSSAKKNVIGTARVLRLDSTRLISDRMDIDENHDCMDLKDGVGYWEDDTLHVQDGYFVTLTERVSKLLLTTLVKNKTTKAVIQAIKQILQPYKTNYKILYLITVASAPTTQVSLIIRL</sequence>
<reference evidence="1 2" key="1">
    <citation type="journal article" date="2023" name="bioRxiv">
        <title>An intranuclear bacterial parasite of deep-sea mussels expresses apoptosis inhibitors acquired from its host.</title>
        <authorList>
            <person name="Gonzalez Porras M.A."/>
            <person name="Assie A."/>
            <person name="Tietjen M."/>
            <person name="Violette M."/>
            <person name="Kleiner M."/>
            <person name="Gruber-Vodicka H."/>
            <person name="Dubilier N."/>
            <person name="Leisch N."/>
        </authorList>
    </citation>
    <scope>NUCLEOTIDE SEQUENCE [LARGE SCALE GENOMIC DNA]</scope>
    <source>
        <strain evidence="1">IAP13</strain>
    </source>
</reference>
<proteinExistence type="predicted"/>
<dbReference type="GO" id="GO:0003676">
    <property type="term" value="F:nucleic acid binding"/>
    <property type="evidence" value="ECO:0007669"/>
    <property type="project" value="InterPro"/>
</dbReference>
<comment type="caution">
    <text evidence="1">The sequence shown here is derived from an EMBL/GenBank/DDBJ whole genome shotgun (WGS) entry which is preliminary data.</text>
</comment>
<accession>A0AA90SXG6</accession>
<evidence type="ECO:0000313" key="1">
    <source>
        <dbReference type="EMBL" id="MDP0588658.1"/>
    </source>
</evidence>
<protein>
    <submittedName>
        <fullName evidence="1">Uncharacterized protein</fullName>
    </submittedName>
</protein>
<dbReference type="AlphaFoldDB" id="A0AA90SXG6"/>
<evidence type="ECO:0000313" key="2">
    <source>
        <dbReference type="Proteomes" id="UP001178148"/>
    </source>
</evidence>
<dbReference type="InterPro" id="IPR036397">
    <property type="entry name" value="RNaseH_sf"/>
</dbReference>
<keyword evidence="2" id="KW-1185">Reference proteome</keyword>